<proteinExistence type="predicted"/>
<keyword evidence="3" id="KW-1185">Reference proteome</keyword>
<dbReference type="Gene3D" id="3.40.50.300">
    <property type="entry name" value="P-loop containing nucleotide triphosphate hydrolases"/>
    <property type="match status" value="1"/>
</dbReference>
<dbReference type="AlphaFoldDB" id="A0A6I6HHG7"/>
<dbReference type="RefSeq" id="WP_157192251.1">
    <property type="nucleotide sequence ID" value="NZ_CP046621.1"/>
</dbReference>
<dbReference type="InterPro" id="IPR027417">
    <property type="entry name" value="P-loop_NTPase"/>
</dbReference>
<dbReference type="SUPFAM" id="SSF52540">
    <property type="entry name" value="P-loop containing nucleoside triphosphate hydrolases"/>
    <property type="match status" value="1"/>
</dbReference>
<name>A0A6I6HHG7_9PSED</name>
<reference evidence="2" key="1">
    <citation type="submission" date="2019-12" db="EMBL/GenBank/DDBJ databases">
        <title>Hybrid Genome Assemblies of two High G+C Isolates from Undergraduate Microbiology Courses.</title>
        <authorList>
            <person name="Ne Ville C.J."/>
            <person name="Enright D."/>
            <person name="Hernandez I."/>
            <person name="Dodsworth J."/>
            <person name="Orwin P.M."/>
        </authorList>
    </citation>
    <scope>NUCLEOTIDE SEQUENCE [LARGE SCALE GENOMIC DNA]</scope>
    <source>
        <strain evidence="2">Neo</strain>
    </source>
</reference>
<dbReference type="Proteomes" id="UP000426235">
    <property type="component" value="Chromosome"/>
</dbReference>
<sequence>MSTPAQNSIMISIDLDHSDTNAKLEVNQLVQHQSYNTLAKRIRTDLESAKKLRQLRNDSRVENDYPYGSGLVYFIDGTRGAGKSTFLQSAFHALGNEKTELRVNRLAYVDPSRIERSEIILLSILKALKDRIKEAKNGSSLEEESLFKHFREQFKKLAGGLSLFTPNHDQLQDLDPELFFEWGLERAGHSAELRKNLHALLELACQVLGADALLLAFDDADTHAQHARSVLECIRKYLDTPRLVVLVTGDIELYSLMVRDHFYDSLGDARHDQAKERADQRHKMVDHLEDQYLLKLFPMHRRLQLRPLWNLLQHDEDQFRLTHSKWDKQLTLTKLVSTLIRRGLRIKNPRDLELYQEFLLKQPLRAVLQVLSRCAPYYAPEAPDTWNQNLSEALSESLRALALGSLYKFGVDVDAIAAHELPALTKAVFDLAIRDGDFDTAVYLRPQPSDADLKNSFAALSADVTRLCAENPAALIDYMLAAPGSVALFGQVLRRKGKELQTEEARRTLRIQFEQYMGIGRKEDALNWARHAVAIFSAPHGANPKNPLVYSGIIGLNKGKPDHAPLESESGYKAALSVIRECPELPVFALSLVDVSGTSSRTYASIYNILGLIARLLSLQPKDGQYPVLSVLPKPFPPLSVSRPQWEADTADEEELEQDASEDAVKLTTLEAAIKHWLAVTVGIRKQLNPSAVLIGKIWTRLYFSLEKVCDANRPKVSSMSGTGTASLMELFALCVINAFYIEERDYHLSSRASATESSSALDRTNPQTSARTFIDKFKDISDSHQELPLTYIMATCPLLLGLLQATSKATELVDGLLSCLPEALDAHDVSNNSSATNSTPKAKNLMCSTSIWKKINKTYVSGTKWKSIPTQDRPQGGTDGESVGP</sequence>
<accession>A0A6I6HHG7</accession>
<evidence type="ECO:0000256" key="1">
    <source>
        <dbReference type="SAM" id="MobiDB-lite"/>
    </source>
</evidence>
<protein>
    <submittedName>
        <fullName evidence="2">Uncharacterized protein</fullName>
    </submittedName>
</protein>
<evidence type="ECO:0000313" key="2">
    <source>
        <dbReference type="EMBL" id="QGW77247.1"/>
    </source>
</evidence>
<organism evidence="2 3">
    <name type="scientific">Pseudomonas alkylphenolica</name>
    <dbReference type="NCBI Taxonomy" id="237609"/>
    <lineage>
        <taxon>Bacteria</taxon>
        <taxon>Pseudomonadati</taxon>
        <taxon>Pseudomonadota</taxon>
        <taxon>Gammaproteobacteria</taxon>
        <taxon>Pseudomonadales</taxon>
        <taxon>Pseudomonadaceae</taxon>
        <taxon>Pseudomonas</taxon>
    </lineage>
</organism>
<evidence type="ECO:0000313" key="3">
    <source>
        <dbReference type="Proteomes" id="UP000426235"/>
    </source>
</evidence>
<gene>
    <name evidence="2" type="ORF">GPJ81_11330</name>
</gene>
<feature type="region of interest" description="Disordered" evidence="1">
    <location>
        <begin position="867"/>
        <end position="886"/>
    </location>
</feature>
<dbReference type="EMBL" id="CP046621">
    <property type="protein sequence ID" value="QGW77247.1"/>
    <property type="molecule type" value="Genomic_DNA"/>
</dbReference>